<evidence type="ECO:0000259" key="4">
    <source>
        <dbReference type="Pfam" id="PF02769"/>
    </source>
</evidence>
<comment type="caution">
    <text evidence="2">Lacks conserved residue(s) required for the propagation of feature annotation.</text>
</comment>
<evidence type="ECO:0000313" key="5">
    <source>
        <dbReference type="EMBL" id="PSF05845.1"/>
    </source>
</evidence>
<feature type="binding site" evidence="2">
    <location>
        <position position="75"/>
    </location>
    <ligand>
        <name>Mg(2+)</name>
        <dbReference type="ChEBI" id="CHEBI:18420"/>
        <label>2</label>
    </ligand>
</feature>
<dbReference type="Gene3D" id="3.90.650.10">
    <property type="entry name" value="PurM-like C-terminal domain"/>
    <property type="match status" value="1"/>
</dbReference>
<keyword evidence="2" id="KW-0547">Nucleotide-binding</keyword>
<dbReference type="InterPro" id="IPR036676">
    <property type="entry name" value="PurM-like_C_sf"/>
</dbReference>
<dbReference type="InterPro" id="IPR016188">
    <property type="entry name" value="PurM-like_N"/>
</dbReference>
<reference evidence="5 6" key="1">
    <citation type="submission" date="2018-03" db="EMBL/GenBank/DDBJ databases">
        <title>Marinobacter brunus sp. nov., a marine bacterium of Gamma-proteobacteria isolated from the surface seawater of the South China Sea.</title>
        <authorList>
            <person name="Cheng H."/>
            <person name="Wu Y.-H."/>
            <person name="Xamxidin M."/>
            <person name="Xu X.-W."/>
        </authorList>
    </citation>
    <scope>NUCLEOTIDE SEQUENCE [LARGE SCALE GENOMIC DNA]</scope>
    <source>
        <strain evidence="5 6">NH169-3</strain>
    </source>
</reference>
<feature type="binding site" evidence="2">
    <location>
        <position position="45"/>
    </location>
    <ligand>
        <name>Mg(2+)</name>
        <dbReference type="ChEBI" id="CHEBI:18420"/>
        <label>4</label>
    </ligand>
</feature>
<feature type="binding site" evidence="2">
    <location>
        <position position="211"/>
    </location>
    <ligand>
        <name>ATP</name>
        <dbReference type="ChEBI" id="CHEBI:30616"/>
    </ligand>
</feature>
<keyword evidence="2" id="KW-0808">Transferase</keyword>
<comment type="function">
    <text evidence="2">Catalyzes the ATP-dependent phosphorylation of thiamine-monophosphate (TMP) to form thiamine-pyrophosphate (TPP), the active form of vitamin B1.</text>
</comment>
<keyword evidence="2 5" id="KW-0418">Kinase</keyword>
<dbReference type="GO" id="GO:0009030">
    <property type="term" value="F:thiamine-phosphate kinase activity"/>
    <property type="evidence" value="ECO:0007669"/>
    <property type="project" value="UniProtKB-UniRule"/>
</dbReference>
<proteinExistence type="inferred from homology"/>
<dbReference type="SUPFAM" id="SSF55326">
    <property type="entry name" value="PurM N-terminal domain-like"/>
    <property type="match status" value="1"/>
</dbReference>
<dbReference type="CDD" id="cd02194">
    <property type="entry name" value="ThiL"/>
    <property type="match status" value="1"/>
</dbReference>
<accession>A0A2T1K707</accession>
<dbReference type="GO" id="GO:0009229">
    <property type="term" value="P:thiamine diphosphate biosynthetic process"/>
    <property type="evidence" value="ECO:0007669"/>
    <property type="project" value="UniProtKB-UniRule"/>
</dbReference>
<protein>
    <recommendedName>
        <fullName evidence="2">Thiamine-monophosphate kinase</fullName>
        <shortName evidence="2">TMP kinase</shortName>
        <shortName evidence="2">Thiamine-phosphate kinase</shortName>
        <ecNumber evidence="2">2.7.4.16</ecNumber>
    </recommendedName>
</protein>
<dbReference type="Pfam" id="PF00586">
    <property type="entry name" value="AIRS"/>
    <property type="match status" value="1"/>
</dbReference>
<dbReference type="AlphaFoldDB" id="A0A2T1K707"/>
<feature type="binding site" evidence="2">
    <location>
        <position position="75"/>
    </location>
    <ligand>
        <name>Mg(2+)</name>
        <dbReference type="ChEBI" id="CHEBI:18420"/>
        <label>3</label>
    </ligand>
</feature>
<keyword evidence="2" id="KW-0479">Metal-binding</keyword>
<feature type="binding site" evidence="2">
    <location>
        <position position="122"/>
    </location>
    <ligand>
        <name>Mg(2+)</name>
        <dbReference type="ChEBI" id="CHEBI:18420"/>
        <label>1</label>
    </ligand>
</feature>
<dbReference type="GO" id="GO:0000287">
    <property type="term" value="F:magnesium ion binding"/>
    <property type="evidence" value="ECO:0007669"/>
    <property type="project" value="UniProtKB-UniRule"/>
</dbReference>
<feature type="binding site" evidence="2">
    <location>
        <position position="209"/>
    </location>
    <ligand>
        <name>Mg(2+)</name>
        <dbReference type="ChEBI" id="CHEBI:18420"/>
        <label>3</label>
    </ligand>
</feature>
<comment type="caution">
    <text evidence="5">The sequence shown here is derived from an EMBL/GenBank/DDBJ whole genome shotgun (WGS) entry which is preliminary data.</text>
</comment>
<dbReference type="GO" id="GO:0009228">
    <property type="term" value="P:thiamine biosynthetic process"/>
    <property type="evidence" value="ECO:0007669"/>
    <property type="project" value="UniProtKB-KW"/>
</dbReference>
<feature type="domain" description="PurM-like C-terminal" evidence="4">
    <location>
        <begin position="150"/>
        <end position="298"/>
    </location>
</feature>
<feature type="binding site" evidence="2">
    <location>
        <position position="47"/>
    </location>
    <ligand>
        <name>Mg(2+)</name>
        <dbReference type="ChEBI" id="CHEBI:18420"/>
        <label>2</label>
    </ligand>
</feature>
<dbReference type="HAMAP" id="MF_02128">
    <property type="entry name" value="TMP_kinase"/>
    <property type="match status" value="1"/>
</dbReference>
<keyword evidence="1 2" id="KW-0784">Thiamine biosynthesis</keyword>
<dbReference type="InterPro" id="IPR010918">
    <property type="entry name" value="PurM-like_C_dom"/>
</dbReference>
<dbReference type="PIRSF" id="PIRSF005303">
    <property type="entry name" value="Thiam_monoph_kin"/>
    <property type="match status" value="1"/>
</dbReference>
<evidence type="ECO:0000256" key="2">
    <source>
        <dbReference type="HAMAP-Rule" id="MF_02128"/>
    </source>
</evidence>
<evidence type="ECO:0000313" key="6">
    <source>
        <dbReference type="Proteomes" id="UP000239866"/>
    </source>
</evidence>
<feature type="binding site" evidence="2">
    <location>
        <position position="259"/>
    </location>
    <ligand>
        <name>substrate</name>
    </ligand>
</feature>
<comment type="similarity">
    <text evidence="2">Belongs to the thiamine-monophosphate kinase family.</text>
</comment>
<dbReference type="RefSeq" id="WP_106763278.1">
    <property type="nucleotide sequence ID" value="NZ_PXNP01000096.1"/>
</dbReference>
<dbReference type="UniPathway" id="UPA00060">
    <property type="reaction ID" value="UER00142"/>
</dbReference>
<dbReference type="GO" id="GO:0005524">
    <property type="term" value="F:ATP binding"/>
    <property type="evidence" value="ECO:0007669"/>
    <property type="project" value="UniProtKB-UniRule"/>
</dbReference>
<keyword evidence="2" id="KW-0067">ATP-binding</keyword>
<dbReference type="EMBL" id="PXNP01000096">
    <property type="protein sequence ID" value="PSF05845.1"/>
    <property type="molecule type" value="Genomic_DNA"/>
</dbReference>
<sequence length="315" mass="32693">MGEFELIRQYFQPLAESTRHNQLILGPGDDCAIQRIEPGQDLVFSVDTLVEGVHFPRDYSPEHLGWRSLAVAASDLAAMGASPACFTLALTLPSVDSHWLEGFAASLAKAAGAFGLALAGGDTTRGPMALSIQVHGTVSRGKALCRSGARPGDLVCVSGTLGAAGAALDFLDTAAPDALQQAILARYHHPQPKLALGQALACHASAAIDISDGLLADLGHILQASGVGASVEPASLPIMDELVALKGAQATDLALTAGDDYELCVTLAPGAFEQLPPGTRQQLTVIGLITEEPGIELTGRHLPIGAGFDHFRRSQ</sequence>
<feature type="binding site" evidence="2">
    <location>
        <position position="308"/>
    </location>
    <ligand>
        <name>substrate</name>
    </ligand>
</feature>
<dbReference type="SUPFAM" id="SSF56042">
    <property type="entry name" value="PurM C-terminal domain-like"/>
    <property type="match status" value="1"/>
</dbReference>
<comment type="pathway">
    <text evidence="2">Cofactor biosynthesis; thiamine diphosphate biosynthesis; thiamine diphosphate from thiamine phosphate: step 1/1.</text>
</comment>
<feature type="binding site" evidence="2">
    <location>
        <position position="146"/>
    </location>
    <ligand>
        <name>ATP</name>
        <dbReference type="ChEBI" id="CHEBI:30616"/>
    </ligand>
</feature>
<feature type="domain" description="PurM-like N-terminal" evidence="3">
    <location>
        <begin position="28"/>
        <end position="138"/>
    </location>
</feature>
<feature type="binding site" evidence="2">
    <location>
        <position position="212"/>
    </location>
    <ligand>
        <name>Mg(2+)</name>
        <dbReference type="ChEBI" id="CHEBI:18420"/>
        <label>5</label>
    </ligand>
</feature>
<dbReference type="PANTHER" id="PTHR30270:SF0">
    <property type="entry name" value="THIAMINE-MONOPHOSPHATE KINASE"/>
    <property type="match status" value="1"/>
</dbReference>
<feature type="binding site" evidence="2">
    <location>
        <position position="47"/>
    </location>
    <ligand>
        <name>Mg(2+)</name>
        <dbReference type="ChEBI" id="CHEBI:18420"/>
        <label>1</label>
    </ligand>
</feature>
<gene>
    <name evidence="2 5" type="primary">thiL</name>
    <name evidence="5" type="ORF">C7H09_12835</name>
</gene>
<dbReference type="OrthoDB" id="9802811at2"/>
<comment type="miscellaneous">
    <text evidence="2">Reaction mechanism of ThiL seems to utilize a direct, inline transfer of the gamma-phosphate of ATP to TMP rather than a phosphorylated enzyme intermediate.</text>
</comment>
<dbReference type="Pfam" id="PF02769">
    <property type="entry name" value="AIRS_C"/>
    <property type="match status" value="1"/>
</dbReference>
<keyword evidence="2" id="KW-0460">Magnesium</keyword>
<dbReference type="EC" id="2.7.4.16" evidence="2"/>
<keyword evidence="6" id="KW-1185">Reference proteome</keyword>
<comment type="catalytic activity">
    <reaction evidence="2">
        <text>thiamine phosphate + ATP = thiamine diphosphate + ADP</text>
        <dbReference type="Rhea" id="RHEA:15913"/>
        <dbReference type="ChEBI" id="CHEBI:30616"/>
        <dbReference type="ChEBI" id="CHEBI:37575"/>
        <dbReference type="ChEBI" id="CHEBI:58937"/>
        <dbReference type="ChEBI" id="CHEBI:456216"/>
        <dbReference type="EC" id="2.7.4.16"/>
    </reaction>
</comment>
<organism evidence="5 6">
    <name type="scientific">Marinobacter fuscus</name>
    <dbReference type="NCBI Taxonomy" id="2109942"/>
    <lineage>
        <taxon>Bacteria</taxon>
        <taxon>Pseudomonadati</taxon>
        <taxon>Pseudomonadota</taxon>
        <taxon>Gammaproteobacteria</taxon>
        <taxon>Pseudomonadales</taxon>
        <taxon>Marinobacteraceae</taxon>
        <taxon>Marinobacter</taxon>
    </lineage>
</organism>
<dbReference type="InterPro" id="IPR036921">
    <property type="entry name" value="PurM-like_N_sf"/>
</dbReference>
<evidence type="ECO:0000256" key="1">
    <source>
        <dbReference type="ARBA" id="ARBA00022977"/>
    </source>
</evidence>
<name>A0A2T1K707_9GAMM</name>
<evidence type="ECO:0000259" key="3">
    <source>
        <dbReference type="Pfam" id="PF00586"/>
    </source>
</evidence>
<dbReference type="PANTHER" id="PTHR30270">
    <property type="entry name" value="THIAMINE-MONOPHOSPHATE KINASE"/>
    <property type="match status" value="1"/>
</dbReference>
<dbReference type="InterPro" id="IPR006283">
    <property type="entry name" value="ThiL-like"/>
</dbReference>
<feature type="binding site" evidence="2">
    <location>
        <position position="54"/>
    </location>
    <ligand>
        <name>substrate</name>
    </ligand>
</feature>
<dbReference type="Proteomes" id="UP000239866">
    <property type="component" value="Unassembled WGS sequence"/>
</dbReference>
<feature type="binding site" evidence="2">
    <location>
        <begin position="121"/>
        <end position="122"/>
    </location>
    <ligand>
        <name>ATP</name>
        <dbReference type="ChEBI" id="CHEBI:30616"/>
    </ligand>
</feature>
<feature type="binding site" evidence="2">
    <location>
        <position position="30"/>
    </location>
    <ligand>
        <name>Mg(2+)</name>
        <dbReference type="ChEBI" id="CHEBI:18420"/>
        <label>3</label>
    </ligand>
</feature>
<feature type="binding site" evidence="2">
    <location>
        <position position="30"/>
    </location>
    <ligand>
        <name>Mg(2+)</name>
        <dbReference type="ChEBI" id="CHEBI:18420"/>
        <label>4</label>
    </ligand>
</feature>
<dbReference type="NCBIfam" id="TIGR01379">
    <property type="entry name" value="thiL"/>
    <property type="match status" value="1"/>
</dbReference>
<dbReference type="Gene3D" id="3.30.1330.10">
    <property type="entry name" value="PurM-like, N-terminal domain"/>
    <property type="match status" value="1"/>
</dbReference>
<feature type="binding site" evidence="2">
    <location>
        <position position="75"/>
    </location>
    <ligand>
        <name>Mg(2+)</name>
        <dbReference type="ChEBI" id="CHEBI:18420"/>
        <label>4</label>
    </ligand>
</feature>